<comment type="caution">
    <text evidence="2">The sequence shown here is derived from an EMBL/GenBank/DDBJ whole genome shotgun (WGS) entry which is preliminary data.</text>
</comment>
<feature type="signal peptide" evidence="1">
    <location>
        <begin position="1"/>
        <end position="19"/>
    </location>
</feature>
<keyword evidence="1" id="KW-0732">Signal</keyword>
<evidence type="ECO:0000313" key="2">
    <source>
        <dbReference type="EMBL" id="MBO8482682.1"/>
    </source>
</evidence>
<protein>
    <recommendedName>
        <fullName evidence="4">SPOR domain-containing protein</fullName>
    </recommendedName>
</protein>
<reference evidence="2" key="2">
    <citation type="journal article" date="2021" name="PeerJ">
        <title>Extensive microbial diversity within the chicken gut microbiome revealed by metagenomics and culture.</title>
        <authorList>
            <person name="Gilroy R."/>
            <person name="Ravi A."/>
            <person name="Getino M."/>
            <person name="Pursley I."/>
            <person name="Horton D.L."/>
            <person name="Alikhan N.F."/>
            <person name="Baker D."/>
            <person name="Gharbi K."/>
            <person name="Hall N."/>
            <person name="Watson M."/>
            <person name="Adriaenssens E.M."/>
            <person name="Foster-Nyarko E."/>
            <person name="Jarju S."/>
            <person name="Secka A."/>
            <person name="Antonio M."/>
            <person name="Oren A."/>
            <person name="Chaudhuri R.R."/>
            <person name="La Ragione R."/>
            <person name="Hildebrand F."/>
            <person name="Pallen M.J."/>
        </authorList>
    </citation>
    <scope>NUCLEOTIDE SEQUENCE</scope>
    <source>
        <strain evidence="2">G3-8215</strain>
    </source>
</reference>
<sequence length="177" mass="19732">MKRFLAILLVSLVPFLAFAAGGAQNQKKKKADKNTAAWYYELEAYSAPYRGSCNVKVWSYGPDINTARDQATKNAVHGVLFRGVPGNPEKRLNALPPVVSDIRAEETHKEFFEKFFENGGPYQRYATKTVSSGNDEILKYGRKNYKVGVVVTVQYDALRKALEEQGINDSLTSGFAK</sequence>
<feature type="chain" id="PRO_5036746945" description="SPOR domain-containing protein" evidence="1">
    <location>
        <begin position="20"/>
        <end position="177"/>
    </location>
</feature>
<organism evidence="2 3">
    <name type="scientific">Candidatus Cryptobacteroides avicola</name>
    <dbReference type="NCBI Taxonomy" id="2840757"/>
    <lineage>
        <taxon>Bacteria</taxon>
        <taxon>Pseudomonadati</taxon>
        <taxon>Bacteroidota</taxon>
        <taxon>Bacteroidia</taxon>
        <taxon>Bacteroidales</taxon>
        <taxon>Candidatus Cryptobacteroides</taxon>
    </lineage>
</organism>
<dbReference type="AlphaFoldDB" id="A0A940DPK8"/>
<dbReference type="EMBL" id="JADILV010000006">
    <property type="protein sequence ID" value="MBO8482682.1"/>
    <property type="molecule type" value="Genomic_DNA"/>
</dbReference>
<dbReference type="Proteomes" id="UP000725002">
    <property type="component" value="Unassembled WGS sequence"/>
</dbReference>
<name>A0A940DPK8_9BACT</name>
<accession>A0A940DPK8</accession>
<gene>
    <name evidence="2" type="ORF">IAB75_00965</name>
</gene>
<evidence type="ECO:0000313" key="3">
    <source>
        <dbReference type="Proteomes" id="UP000725002"/>
    </source>
</evidence>
<evidence type="ECO:0008006" key="4">
    <source>
        <dbReference type="Google" id="ProtNLM"/>
    </source>
</evidence>
<evidence type="ECO:0000256" key="1">
    <source>
        <dbReference type="SAM" id="SignalP"/>
    </source>
</evidence>
<proteinExistence type="predicted"/>
<reference evidence="2" key="1">
    <citation type="submission" date="2020-10" db="EMBL/GenBank/DDBJ databases">
        <authorList>
            <person name="Gilroy R."/>
        </authorList>
    </citation>
    <scope>NUCLEOTIDE SEQUENCE</scope>
    <source>
        <strain evidence="2">G3-8215</strain>
    </source>
</reference>